<dbReference type="HOGENOM" id="CLU_199811_0_0_10"/>
<sequence length="75" mass="8606">MEATAAAITAIAIFVITTFLVWKLSVGRFKAEFGKKRRNVWGQRTFYWESIIAISTGITFLAMYLLRWADVLTFP</sequence>
<keyword evidence="1" id="KW-0472">Membrane</keyword>
<feature type="transmembrane region" description="Helical" evidence="1">
    <location>
        <begin position="6"/>
        <end position="25"/>
    </location>
</feature>
<protein>
    <submittedName>
        <fullName evidence="2">Uncharacterized protein</fullName>
    </submittedName>
</protein>
<proteinExistence type="predicted"/>
<keyword evidence="1" id="KW-1133">Transmembrane helix</keyword>
<accession>A4CIA4</accession>
<dbReference type="Proteomes" id="UP000009049">
    <property type="component" value="Chromosome"/>
</dbReference>
<keyword evidence="3" id="KW-1185">Reference proteome</keyword>
<dbReference type="OrthoDB" id="1450918at2"/>
<feature type="transmembrane region" description="Helical" evidence="1">
    <location>
        <begin position="46"/>
        <end position="66"/>
    </location>
</feature>
<reference evidence="2 3" key="1">
    <citation type="journal article" date="2009" name="J. Bacteriol.">
        <title>Complete genome sequence of Robiginitalea biformata HTCC2501.</title>
        <authorList>
            <person name="Oh H.M."/>
            <person name="Giovannoni S.J."/>
            <person name="Lee K."/>
            <person name="Ferriera S."/>
            <person name="Johnson J."/>
            <person name="Cho J.C."/>
        </authorList>
    </citation>
    <scope>NUCLEOTIDE SEQUENCE [LARGE SCALE GENOMIC DNA]</scope>
    <source>
        <strain evidence="3">ATCC BAA-864 / HTCC2501 / KCTC 12146</strain>
    </source>
</reference>
<keyword evidence="1" id="KW-0812">Transmembrane</keyword>
<dbReference type="KEGG" id="rbi:RB2501_07170"/>
<evidence type="ECO:0000313" key="2">
    <source>
        <dbReference type="EMBL" id="EAR16662.1"/>
    </source>
</evidence>
<name>A4CIA4_ROBBH</name>
<dbReference type="STRING" id="313596.RB2501_07170"/>
<organism evidence="2 3">
    <name type="scientific">Robiginitalea biformata (strain ATCC BAA-864 / DSM 15991 / KCTC 12146 / HTCC2501)</name>
    <dbReference type="NCBI Taxonomy" id="313596"/>
    <lineage>
        <taxon>Bacteria</taxon>
        <taxon>Pseudomonadati</taxon>
        <taxon>Bacteroidota</taxon>
        <taxon>Flavobacteriia</taxon>
        <taxon>Flavobacteriales</taxon>
        <taxon>Flavobacteriaceae</taxon>
        <taxon>Robiginitalea</taxon>
    </lineage>
</organism>
<dbReference type="EMBL" id="CP001712">
    <property type="protein sequence ID" value="EAR16662.1"/>
    <property type="molecule type" value="Genomic_DNA"/>
</dbReference>
<dbReference type="AlphaFoldDB" id="A4CIA4"/>
<evidence type="ECO:0000256" key="1">
    <source>
        <dbReference type="SAM" id="Phobius"/>
    </source>
</evidence>
<gene>
    <name evidence="2" type="ordered locus">RB2501_07170</name>
</gene>
<evidence type="ECO:0000313" key="3">
    <source>
        <dbReference type="Proteomes" id="UP000009049"/>
    </source>
</evidence>